<evidence type="ECO:0000313" key="1">
    <source>
        <dbReference type="EMBL" id="OWJ62789.1"/>
    </source>
</evidence>
<dbReference type="AlphaFoldDB" id="A0A211ZBY9"/>
<dbReference type="RefSeq" id="WP_088155788.1">
    <property type="nucleotide sequence ID" value="NZ_NHON01000089.1"/>
</dbReference>
<organism evidence="1 2">
    <name type="scientific">Inquilinus limosus</name>
    <dbReference type="NCBI Taxonomy" id="171674"/>
    <lineage>
        <taxon>Bacteria</taxon>
        <taxon>Pseudomonadati</taxon>
        <taxon>Pseudomonadota</taxon>
        <taxon>Alphaproteobacteria</taxon>
        <taxon>Rhodospirillales</taxon>
        <taxon>Rhodospirillaceae</taxon>
        <taxon>Inquilinus</taxon>
    </lineage>
</organism>
<keyword evidence="2" id="KW-1185">Reference proteome</keyword>
<reference evidence="2" key="1">
    <citation type="submission" date="2017-05" db="EMBL/GenBank/DDBJ databases">
        <authorList>
            <person name="Macchi M."/>
            <person name="Festa S."/>
            <person name="Coppotelli B.M."/>
            <person name="Morelli I.S."/>
        </authorList>
    </citation>
    <scope>NUCLEOTIDE SEQUENCE [LARGE SCALE GENOMIC DNA]</scope>
    <source>
        <strain evidence="2">I</strain>
    </source>
</reference>
<dbReference type="Proteomes" id="UP000196655">
    <property type="component" value="Unassembled WGS sequence"/>
</dbReference>
<proteinExistence type="predicted"/>
<protein>
    <recommendedName>
        <fullName evidence="3">Cell division protein FtsL</fullName>
    </recommendedName>
</protein>
<evidence type="ECO:0008006" key="3">
    <source>
        <dbReference type="Google" id="ProtNLM"/>
    </source>
</evidence>
<dbReference type="OrthoDB" id="7165680at2"/>
<evidence type="ECO:0000313" key="2">
    <source>
        <dbReference type="Proteomes" id="UP000196655"/>
    </source>
</evidence>
<dbReference type="STRING" id="1122125.GCA_000423185_04996"/>
<dbReference type="EMBL" id="NHON01000089">
    <property type="protein sequence ID" value="OWJ62789.1"/>
    <property type="molecule type" value="Genomic_DNA"/>
</dbReference>
<sequence length="252" mass="25856">MIRVGTMIWLGLIGASSAFLFKTSYEVQALEGELRGVNRSILREQDSIRVMHAEWAFLNQPSRLQALTDQFTKLRPIAPTQMIASAADLPMPQPSLDGEPMAPTASLVAQVDALPSFGPVPLPGHRPGEGGVLLAAATSMPVQTQAAPSQPATAPAVPVAAPVQMAAVEVRPAPVVAPAAPPAAAQAPAATPPVTRVAVADVPIRPVVAPRRPAAPAPLEAVAQALTPTRAAAADDPIGALLSGLEGPRGIR</sequence>
<accession>A0A211ZBY9</accession>
<name>A0A211ZBY9_9PROT</name>
<comment type="caution">
    <text evidence="1">The sequence shown here is derived from an EMBL/GenBank/DDBJ whole genome shotgun (WGS) entry which is preliminary data.</text>
</comment>
<gene>
    <name evidence="1" type="ORF">BWR60_29560</name>
</gene>